<evidence type="ECO:0000313" key="2">
    <source>
        <dbReference type="Proteomes" id="UP000799436"/>
    </source>
</evidence>
<dbReference type="AlphaFoldDB" id="A0A6G1LF91"/>
<dbReference type="Proteomes" id="UP000799436">
    <property type="component" value="Unassembled WGS sequence"/>
</dbReference>
<keyword evidence="2" id="KW-1185">Reference proteome</keyword>
<evidence type="ECO:0000313" key="1">
    <source>
        <dbReference type="EMBL" id="KAF2771239.1"/>
    </source>
</evidence>
<name>A0A6G1LF91_9PEZI</name>
<proteinExistence type="predicted"/>
<dbReference type="EMBL" id="ML995820">
    <property type="protein sequence ID" value="KAF2771239.1"/>
    <property type="molecule type" value="Genomic_DNA"/>
</dbReference>
<gene>
    <name evidence="1" type="ORF">EJ03DRAFT_325687</name>
</gene>
<accession>A0A6G1LF91</accession>
<organism evidence="1 2">
    <name type="scientific">Teratosphaeria nubilosa</name>
    <dbReference type="NCBI Taxonomy" id="161662"/>
    <lineage>
        <taxon>Eukaryota</taxon>
        <taxon>Fungi</taxon>
        <taxon>Dikarya</taxon>
        <taxon>Ascomycota</taxon>
        <taxon>Pezizomycotina</taxon>
        <taxon>Dothideomycetes</taxon>
        <taxon>Dothideomycetidae</taxon>
        <taxon>Mycosphaerellales</taxon>
        <taxon>Teratosphaeriaceae</taxon>
        <taxon>Teratosphaeria</taxon>
    </lineage>
</organism>
<sequence length="109" mass="12015">MSNTTRRHPPANHRATDLVHRSALNHHCDPSTTKMHFNLQSCLLIAALSRLLPTTSADSDVCLDDEIGEVRCGTLNHGVVWVSCLYPAPHTRIVYIMLTTDMPAGALQL</sequence>
<protein>
    <submittedName>
        <fullName evidence="1">Uncharacterized protein</fullName>
    </submittedName>
</protein>
<reference evidence="1" key="1">
    <citation type="journal article" date="2020" name="Stud. Mycol.">
        <title>101 Dothideomycetes genomes: a test case for predicting lifestyles and emergence of pathogens.</title>
        <authorList>
            <person name="Haridas S."/>
            <person name="Albert R."/>
            <person name="Binder M."/>
            <person name="Bloem J."/>
            <person name="Labutti K."/>
            <person name="Salamov A."/>
            <person name="Andreopoulos B."/>
            <person name="Baker S."/>
            <person name="Barry K."/>
            <person name="Bills G."/>
            <person name="Bluhm B."/>
            <person name="Cannon C."/>
            <person name="Castanera R."/>
            <person name="Culley D."/>
            <person name="Daum C."/>
            <person name="Ezra D."/>
            <person name="Gonzalez J."/>
            <person name="Henrissat B."/>
            <person name="Kuo A."/>
            <person name="Liang C."/>
            <person name="Lipzen A."/>
            <person name="Lutzoni F."/>
            <person name="Magnuson J."/>
            <person name="Mondo S."/>
            <person name="Nolan M."/>
            <person name="Ohm R."/>
            <person name="Pangilinan J."/>
            <person name="Park H.-J."/>
            <person name="Ramirez L."/>
            <person name="Alfaro M."/>
            <person name="Sun H."/>
            <person name="Tritt A."/>
            <person name="Yoshinaga Y."/>
            <person name="Zwiers L.-H."/>
            <person name="Turgeon B."/>
            <person name="Goodwin S."/>
            <person name="Spatafora J."/>
            <person name="Crous P."/>
            <person name="Grigoriev I."/>
        </authorList>
    </citation>
    <scope>NUCLEOTIDE SEQUENCE</scope>
    <source>
        <strain evidence="1">CBS 116005</strain>
    </source>
</reference>